<dbReference type="InterPro" id="IPR018513">
    <property type="entry name" value="Cell_synthase_bac"/>
</dbReference>
<comment type="function">
    <text evidence="6">Binds the cellulose synthase activator, bis-(3'-5') cyclic diguanylic acid (c-di-GMP).</text>
</comment>
<sequence>MKAILSAVILVIGAATLASAQTLPFDMSRERPQTSAPTVPQAVLPAPAQNTPALSTAAATTANSSFQRYVVPFAKFRLEGEYDRKSWSIYLTPEQAAAAAKFNFAYQNAVVVAPEASQLTIFLNNRPIGQQQIGSSDNPSTVSFDVPRGLLQPGANLVSFEATQRHRTDCNIQSTYELWSDIDPARTYLSFTEENSQKLSGTDAIRAIGVDGAGKTEFNLVVPALAQPGTTKPLLRLAQGLSVLSGMPNETFSFSTDSLPPPGPGKMTVVVGTPAELQPLFPTPAAAQNAALATFVRDPRTGSTVLLISGPSWQSVAAAIDIVVSPTDRDPGIRRDLLVTQRWSAPDAPLILSDTNLSFSQLGIETTEFSGRRFHTSFNVAIPADFYANAYGEATIYLDAAYAKNVRPGSHIDVYVNGSIATTKPITSPGGGIFRKLPIRVTMRHFKPGLNTVTLEAMLLTNDDDVCTPGTTADKTARFALFDTSTFQIPDFARVAQRPNLAAFAGTGYPYGRSSTSTALFIDRTDTDTLSATATLLGQMAIVAGHPIAVDLIASPGSAGDRNAIFIGPISQIPVTTLSQMNIAAASQASWRPPLPGQVAQQESAATVDEWRSRIGGGLLQLQLQSFQDWMHRNFDISWSSLQFIPGAEQIFTPSNLNSFMIAQGEGATANSTWTIVAAPSAKDLRAGANAITSLGEWSQIAGHVTVYSAKTGKIDTVPVSRFDFVTTQPWSFTNYRLIAANWLSSNILSYALLLIASSLLIGITTAGILAKIGRRG</sequence>
<evidence type="ECO:0000256" key="2">
    <source>
        <dbReference type="ARBA" id="ARBA00022475"/>
    </source>
</evidence>
<dbReference type="Gene3D" id="2.60.120.260">
    <property type="entry name" value="Galactose-binding domain-like"/>
    <property type="match status" value="2"/>
</dbReference>
<keyword evidence="6" id="KW-0732">Signal</keyword>
<keyword evidence="2 6" id="KW-1003">Cell membrane</keyword>
<comment type="subunit">
    <text evidence="6">Tightly associated with the cellulose synthase catalytic subunit.</text>
</comment>
<dbReference type="PANTHER" id="PTHR39083">
    <property type="entry name" value="CYCLIC DI-GMP-BINDING PROTEIN"/>
    <property type="match status" value="1"/>
</dbReference>
<dbReference type="GO" id="GO:0030244">
    <property type="term" value="P:cellulose biosynthetic process"/>
    <property type="evidence" value="ECO:0007669"/>
    <property type="project" value="UniProtKB-KW"/>
</dbReference>
<evidence type="ECO:0000313" key="8">
    <source>
        <dbReference type="Proteomes" id="UP000026941"/>
    </source>
</evidence>
<evidence type="ECO:0000256" key="3">
    <source>
        <dbReference type="ARBA" id="ARBA00022692"/>
    </source>
</evidence>
<evidence type="ECO:0000313" key="7">
    <source>
        <dbReference type="EMBL" id="GAJ93426.1"/>
    </source>
</evidence>
<accession>A0AA87Q6L9</accession>
<feature type="chain" id="PRO_5041515093" description="Cyclic di-GMP-binding protein" evidence="6">
    <location>
        <begin position="21"/>
        <end position="777"/>
    </location>
</feature>
<keyword evidence="5 6" id="KW-0472">Membrane</keyword>
<dbReference type="RefSeq" id="WP_042472311.1">
    <property type="nucleotide sequence ID" value="NZ_BAYX01000006.1"/>
</dbReference>
<keyword evidence="6" id="KW-0973">c-di-GMP</keyword>
<evidence type="ECO:0000256" key="1">
    <source>
        <dbReference type="ARBA" id="ARBA00004162"/>
    </source>
</evidence>
<keyword evidence="4 6" id="KW-1133">Transmembrane helix</keyword>
<comment type="subcellular location">
    <subcellularLocation>
        <location evidence="6">Cell inner membrane</location>
    </subcellularLocation>
    <subcellularLocation>
        <location evidence="1">Cell membrane</location>
        <topology evidence="1">Single-pass membrane protein</topology>
    </subcellularLocation>
</comment>
<evidence type="ECO:0000256" key="6">
    <source>
        <dbReference type="RuleBase" id="RU365021"/>
    </source>
</evidence>
<comment type="pathway">
    <text evidence="6">Glycan metabolism; bacterial cellulose biosynthesis.</text>
</comment>
<proteinExistence type="inferred from homology"/>
<keyword evidence="6" id="KW-0997">Cell inner membrane</keyword>
<evidence type="ECO:0000256" key="5">
    <source>
        <dbReference type="ARBA" id="ARBA00023136"/>
    </source>
</evidence>
<evidence type="ECO:0000256" key="4">
    <source>
        <dbReference type="ARBA" id="ARBA00022989"/>
    </source>
</evidence>
<keyword evidence="3 6" id="KW-0812">Transmembrane</keyword>
<organism evidence="7 8">
    <name type="scientific">Rhizobium rhizogenes NBRC 13257</name>
    <dbReference type="NCBI Taxonomy" id="1220581"/>
    <lineage>
        <taxon>Bacteria</taxon>
        <taxon>Pseudomonadati</taxon>
        <taxon>Pseudomonadota</taxon>
        <taxon>Alphaproteobacteria</taxon>
        <taxon>Hyphomicrobiales</taxon>
        <taxon>Rhizobiaceae</taxon>
        <taxon>Rhizobium/Agrobacterium group</taxon>
        <taxon>Rhizobium</taxon>
    </lineage>
</organism>
<gene>
    <name evidence="7" type="primary">celB</name>
    <name evidence="7" type="ORF">RRH01S_06_00450</name>
</gene>
<comment type="similarity">
    <text evidence="6">Belongs to the AcsB/BcsB family.</text>
</comment>
<dbReference type="PANTHER" id="PTHR39083:SF1">
    <property type="entry name" value="CYCLIC DI-GMP-BINDING PROTEIN"/>
    <property type="match status" value="1"/>
</dbReference>
<reference evidence="7 8" key="1">
    <citation type="submission" date="2014-05" db="EMBL/GenBank/DDBJ databases">
        <title>Whole genome shotgun sequence of Rhizobium rhizogenes NBRC 13257.</title>
        <authorList>
            <person name="Katano-Makiyama Y."/>
            <person name="Hosoyama A."/>
            <person name="Hashimoto M."/>
            <person name="Hosoyama Y."/>
            <person name="Noguchi M."/>
            <person name="Tsuchikane K."/>
            <person name="Kimura A."/>
            <person name="Ohji S."/>
            <person name="Ichikawa N."/>
            <person name="Yamazoe A."/>
            <person name="Fujita N."/>
        </authorList>
    </citation>
    <scope>NUCLEOTIDE SEQUENCE [LARGE SCALE GENOMIC DNA]</scope>
    <source>
        <strain evidence="7 8">NBRC 13257</strain>
    </source>
</reference>
<dbReference type="EMBL" id="BAYX01000006">
    <property type="protein sequence ID" value="GAJ93426.1"/>
    <property type="molecule type" value="Genomic_DNA"/>
</dbReference>
<name>A0AA87Q6L9_RHIRH</name>
<feature type="signal peptide" evidence="6">
    <location>
        <begin position="1"/>
        <end position="20"/>
    </location>
</feature>
<comment type="caution">
    <text evidence="7">The sequence shown here is derived from an EMBL/GenBank/DDBJ whole genome shotgun (WGS) entry which is preliminary data.</text>
</comment>
<dbReference type="Proteomes" id="UP000026941">
    <property type="component" value="Unassembled WGS sequence"/>
</dbReference>
<keyword evidence="6" id="KW-0135">Cellulose biosynthesis</keyword>
<feature type="transmembrane region" description="Helical" evidence="6">
    <location>
        <begin position="748"/>
        <end position="771"/>
    </location>
</feature>
<dbReference type="Pfam" id="PF03170">
    <property type="entry name" value="BcsB"/>
    <property type="match status" value="1"/>
</dbReference>
<protein>
    <recommendedName>
        <fullName evidence="6">Cyclic di-GMP-binding protein</fullName>
    </recommendedName>
    <alternativeName>
        <fullName evidence="6">Cellulose synthase regulatory subunit</fullName>
    </alternativeName>
</protein>
<dbReference type="GO" id="GO:0006011">
    <property type="term" value="P:UDP-alpha-D-glucose metabolic process"/>
    <property type="evidence" value="ECO:0007669"/>
    <property type="project" value="InterPro"/>
</dbReference>
<dbReference type="GO" id="GO:0005886">
    <property type="term" value="C:plasma membrane"/>
    <property type="evidence" value="ECO:0007669"/>
    <property type="project" value="UniProtKB-SubCell"/>
</dbReference>
<dbReference type="AlphaFoldDB" id="A0AA87Q6L9"/>